<dbReference type="Proteomes" id="UP000621436">
    <property type="component" value="Unassembled WGS sequence"/>
</dbReference>
<keyword evidence="3" id="KW-1185">Reference proteome</keyword>
<keyword evidence="1" id="KW-0472">Membrane</keyword>
<feature type="transmembrane region" description="Helical" evidence="1">
    <location>
        <begin position="101"/>
        <end position="122"/>
    </location>
</feature>
<evidence type="ECO:0000313" key="2">
    <source>
        <dbReference type="EMBL" id="MBF8437389.1"/>
    </source>
</evidence>
<accession>A0A931ASL7</accession>
<proteinExistence type="predicted"/>
<dbReference type="AlphaFoldDB" id="A0A931ASL7"/>
<keyword evidence="1" id="KW-1133">Transmembrane helix</keyword>
<evidence type="ECO:0000256" key="1">
    <source>
        <dbReference type="SAM" id="Phobius"/>
    </source>
</evidence>
<organism evidence="2 3">
    <name type="scientific">Halonatronomonas betaini</name>
    <dbReference type="NCBI Taxonomy" id="2778430"/>
    <lineage>
        <taxon>Bacteria</taxon>
        <taxon>Bacillati</taxon>
        <taxon>Bacillota</taxon>
        <taxon>Clostridia</taxon>
        <taxon>Halanaerobiales</taxon>
        <taxon>Halarsenatibacteraceae</taxon>
        <taxon>Halonatronomonas</taxon>
    </lineage>
</organism>
<dbReference type="EMBL" id="JADPIE010000005">
    <property type="protein sequence ID" value="MBF8437389.1"/>
    <property type="molecule type" value="Genomic_DNA"/>
</dbReference>
<gene>
    <name evidence="2" type="ORF">I0Q91_09880</name>
</gene>
<feature type="transmembrane region" description="Helical" evidence="1">
    <location>
        <begin position="67"/>
        <end position="89"/>
    </location>
</feature>
<dbReference type="RefSeq" id="WP_270454363.1">
    <property type="nucleotide sequence ID" value="NZ_JADPIE010000005.1"/>
</dbReference>
<reference evidence="2" key="1">
    <citation type="submission" date="2020-11" db="EMBL/GenBank/DDBJ databases">
        <title>Halonatronomonas betainensis gen. nov., sp. nov. a novel haloalkaliphilic representative of the family Halanaerobiacae capable of betaine degradation.</title>
        <authorList>
            <person name="Boltyanskaya Y."/>
            <person name="Kevbrin V."/>
            <person name="Detkova E."/>
            <person name="Grouzdev D.S."/>
            <person name="Koziaeva V."/>
            <person name="Zhilina T."/>
        </authorList>
    </citation>
    <scope>NUCLEOTIDE SEQUENCE</scope>
    <source>
        <strain evidence="2">Z-7014</strain>
    </source>
</reference>
<feature type="transmembrane region" description="Helical" evidence="1">
    <location>
        <begin position="134"/>
        <end position="155"/>
    </location>
</feature>
<name>A0A931ASL7_9FIRM</name>
<keyword evidence="1" id="KW-0812">Transmembrane</keyword>
<feature type="transmembrane region" description="Helical" evidence="1">
    <location>
        <begin position="41"/>
        <end position="60"/>
    </location>
</feature>
<comment type="caution">
    <text evidence="2">The sequence shown here is derived from an EMBL/GenBank/DDBJ whole genome shotgun (WGS) entry which is preliminary data.</text>
</comment>
<evidence type="ECO:0000313" key="3">
    <source>
        <dbReference type="Proteomes" id="UP000621436"/>
    </source>
</evidence>
<sequence length="160" mass="17716">MQALYVIMAILLIISFFFDREKTIKSINRGKNKFMKILPGYLKLLVIISLVLLFSEDLIVEYLGNQNIILGSIMGLIIGSITMMPGFIAYPLAGVLLSRGVSFMVIAAFVTTLKMVGIVTYPVEKEYMGAKATIYRNIASLIIAAIITISMGLFYGEVLF</sequence>
<protein>
    <submittedName>
        <fullName evidence="2">Uncharacterized protein</fullName>
    </submittedName>
</protein>